<dbReference type="InterPro" id="IPR053259">
    <property type="entry name" value="Golvesin-related_Golgi"/>
</dbReference>
<proteinExistence type="predicted"/>
<sequence>MTDSATNGEATRRSNGVQPDVEADPGGQHMVDTIDPDAVDFQPLVLQNKNGDAADSNNIKVGHHYRRSPPDSEKGGNSDVNTNGSTNSNFFGTSPPSDSSSSSSINGDSDASSGKSKDGVFDGNDLFYRLQYVIRRKYIDPLLRDESIMSSVYVGLASFLIIFLFGTVVSYVIGKLRMVTTDEKSLFSSSTVKVIRDGQPPPPNTKLPRNLDVFADVGEELTTTDTAMFWHVHRSAGTTMKNVLAACLGKVVASEIGGQYSNNNDMNQVCIL</sequence>
<accession>A0A7S4RGZ6</accession>
<feature type="compositionally biased region" description="Polar residues" evidence="1">
    <location>
        <begin position="45"/>
        <end position="59"/>
    </location>
</feature>
<protein>
    <submittedName>
        <fullName evidence="3">Uncharacterized protein</fullName>
    </submittedName>
</protein>
<feature type="region of interest" description="Disordered" evidence="1">
    <location>
        <begin position="1"/>
        <end position="116"/>
    </location>
</feature>
<evidence type="ECO:0000313" key="3">
    <source>
        <dbReference type="EMBL" id="CAE4612525.1"/>
    </source>
</evidence>
<evidence type="ECO:0000256" key="2">
    <source>
        <dbReference type="SAM" id="Phobius"/>
    </source>
</evidence>
<feature type="compositionally biased region" description="Low complexity" evidence="1">
    <location>
        <begin position="94"/>
        <end position="114"/>
    </location>
</feature>
<keyword evidence="2" id="KW-0472">Membrane</keyword>
<feature type="transmembrane region" description="Helical" evidence="2">
    <location>
        <begin position="152"/>
        <end position="174"/>
    </location>
</feature>
<dbReference type="AlphaFoldDB" id="A0A7S4RGZ6"/>
<evidence type="ECO:0000256" key="1">
    <source>
        <dbReference type="SAM" id="MobiDB-lite"/>
    </source>
</evidence>
<name>A0A7S4RGZ6_9STRA</name>
<keyword evidence="2" id="KW-0812">Transmembrane</keyword>
<dbReference type="EMBL" id="HBNS01022324">
    <property type="protein sequence ID" value="CAE4612525.1"/>
    <property type="molecule type" value="Transcribed_RNA"/>
</dbReference>
<feature type="compositionally biased region" description="Polar residues" evidence="1">
    <location>
        <begin position="78"/>
        <end position="92"/>
    </location>
</feature>
<keyword evidence="2" id="KW-1133">Transmembrane helix</keyword>
<dbReference type="PANTHER" id="PTHR32301:SF6">
    <property type="entry name" value="GOLVESIN-RELATED"/>
    <property type="match status" value="1"/>
</dbReference>
<organism evidence="3">
    <name type="scientific">Ditylum brightwellii</name>
    <dbReference type="NCBI Taxonomy" id="49249"/>
    <lineage>
        <taxon>Eukaryota</taxon>
        <taxon>Sar</taxon>
        <taxon>Stramenopiles</taxon>
        <taxon>Ochrophyta</taxon>
        <taxon>Bacillariophyta</taxon>
        <taxon>Mediophyceae</taxon>
        <taxon>Lithodesmiophycidae</taxon>
        <taxon>Lithodesmiales</taxon>
        <taxon>Lithodesmiaceae</taxon>
        <taxon>Ditylum</taxon>
    </lineage>
</organism>
<reference evidence="3" key="1">
    <citation type="submission" date="2021-01" db="EMBL/GenBank/DDBJ databases">
        <authorList>
            <person name="Corre E."/>
            <person name="Pelletier E."/>
            <person name="Niang G."/>
            <person name="Scheremetjew M."/>
            <person name="Finn R."/>
            <person name="Kale V."/>
            <person name="Holt S."/>
            <person name="Cochrane G."/>
            <person name="Meng A."/>
            <person name="Brown T."/>
            <person name="Cohen L."/>
        </authorList>
    </citation>
    <scope>NUCLEOTIDE SEQUENCE</scope>
    <source>
        <strain evidence="3">GSO104</strain>
    </source>
</reference>
<gene>
    <name evidence="3" type="ORF">DBRI00130_LOCUS17660</name>
</gene>
<dbReference type="PANTHER" id="PTHR32301">
    <property type="entry name" value="COUNTIN RECEPTOR CNR3-RELATED"/>
    <property type="match status" value="1"/>
</dbReference>
<feature type="compositionally biased region" description="Polar residues" evidence="1">
    <location>
        <begin position="1"/>
        <end position="17"/>
    </location>
</feature>